<evidence type="ECO:0000256" key="8">
    <source>
        <dbReference type="ARBA" id="ARBA00022737"/>
    </source>
</evidence>
<keyword evidence="12" id="KW-0346">Stress response</keyword>
<evidence type="ECO:0000256" key="7">
    <source>
        <dbReference type="ARBA" id="ARBA00022729"/>
    </source>
</evidence>
<comment type="similarity">
    <text evidence="3">Belongs to the peptidase S1C family.</text>
</comment>
<keyword evidence="8" id="KW-0677">Repeat</keyword>
<dbReference type="RefSeq" id="WP_282010864.1">
    <property type="nucleotide sequence ID" value="NZ_OX336137.1"/>
</dbReference>
<name>A0ABN8W0J9_9BACT</name>
<dbReference type="EMBL" id="OX336137">
    <property type="protein sequence ID" value="CAI2717949.1"/>
    <property type="molecule type" value="Genomic_DNA"/>
</dbReference>
<feature type="domain" description="PDZ" evidence="15">
    <location>
        <begin position="296"/>
        <end position="375"/>
    </location>
</feature>
<comment type="catalytic activity">
    <reaction evidence="1">
        <text>Acts on substrates that are at least partially unfolded. The cleavage site P1 residue is normally between a pair of hydrophobic residues, such as Val-|-Val.</text>
        <dbReference type="EC" id="3.4.21.107"/>
    </reaction>
</comment>
<keyword evidence="11" id="KW-0720">Serine protease</keyword>
<dbReference type="PANTHER" id="PTHR22939">
    <property type="entry name" value="SERINE PROTEASE FAMILY S1C HTRA-RELATED"/>
    <property type="match status" value="1"/>
</dbReference>
<feature type="domain" description="PDZ" evidence="15">
    <location>
        <begin position="383"/>
        <end position="480"/>
    </location>
</feature>
<feature type="signal peptide" evidence="14">
    <location>
        <begin position="1"/>
        <end position="24"/>
    </location>
</feature>
<dbReference type="CDD" id="cd10839">
    <property type="entry name" value="cpPDZ1_DegP-like"/>
    <property type="match status" value="1"/>
</dbReference>
<evidence type="ECO:0000256" key="6">
    <source>
        <dbReference type="ARBA" id="ARBA00022670"/>
    </source>
</evidence>
<dbReference type="PRINTS" id="PR00834">
    <property type="entry name" value="PROTEASES2C"/>
</dbReference>
<evidence type="ECO:0000256" key="5">
    <source>
        <dbReference type="ARBA" id="ARBA00013958"/>
    </source>
</evidence>
<dbReference type="Proteomes" id="UP001157733">
    <property type="component" value="Chromosome"/>
</dbReference>
<evidence type="ECO:0000259" key="15">
    <source>
        <dbReference type="PROSITE" id="PS50106"/>
    </source>
</evidence>
<dbReference type="NCBIfam" id="TIGR02037">
    <property type="entry name" value="degP_htrA_DO"/>
    <property type="match status" value="1"/>
</dbReference>
<dbReference type="PROSITE" id="PS50106">
    <property type="entry name" value="PDZ"/>
    <property type="match status" value="2"/>
</dbReference>
<evidence type="ECO:0000256" key="10">
    <source>
        <dbReference type="ARBA" id="ARBA00022801"/>
    </source>
</evidence>
<dbReference type="Gene3D" id="2.40.10.120">
    <property type="match status" value="1"/>
</dbReference>
<feature type="chain" id="PRO_5047318542" description="Probable periplasmic serine endoprotease DegP-like" evidence="14">
    <location>
        <begin position="25"/>
        <end position="490"/>
    </location>
</feature>
<evidence type="ECO:0000256" key="2">
    <source>
        <dbReference type="ARBA" id="ARBA00004418"/>
    </source>
</evidence>
<dbReference type="InterPro" id="IPR001940">
    <property type="entry name" value="Peptidase_S1C"/>
</dbReference>
<evidence type="ECO:0000256" key="12">
    <source>
        <dbReference type="ARBA" id="ARBA00023016"/>
    </source>
</evidence>
<keyword evidence="10 16" id="KW-0378">Hydrolase</keyword>
<dbReference type="SUPFAM" id="SSF50156">
    <property type="entry name" value="PDZ domain-like"/>
    <property type="match status" value="2"/>
</dbReference>
<dbReference type="Pfam" id="PF13365">
    <property type="entry name" value="Trypsin_2"/>
    <property type="match status" value="1"/>
</dbReference>
<evidence type="ECO:0000256" key="1">
    <source>
        <dbReference type="ARBA" id="ARBA00001772"/>
    </source>
</evidence>
<keyword evidence="7 14" id="KW-0732">Signal</keyword>
<dbReference type="PANTHER" id="PTHR22939:SF130">
    <property type="entry name" value="PERIPLASMIC SERINE ENDOPROTEASE DEGP-LIKE-RELATED"/>
    <property type="match status" value="1"/>
</dbReference>
<dbReference type="SMART" id="SM00228">
    <property type="entry name" value="PDZ"/>
    <property type="match status" value="2"/>
</dbReference>
<dbReference type="SUPFAM" id="SSF50494">
    <property type="entry name" value="Trypsin-like serine proteases"/>
    <property type="match status" value="1"/>
</dbReference>
<organism evidence="16 17">
    <name type="scientific">Nitrospina watsonii</name>
    <dbReference type="NCBI Taxonomy" id="1323948"/>
    <lineage>
        <taxon>Bacteria</taxon>
        <taxon>Pseudomonadati</taxon>
        <taxon>Nitrospinota/Tectimicrobiota group</taxon>
        <taxon>Nitrospinota</taxon>
        <taxon>Nitrospinia</taxon>
        <taxon>Nitrospinales</taxon>
        <taxon>Nitrospinaceae</taxon>
        <taxon>Nitrospina</taxon>
    </lineage>
</organism>
<evidence type="ECO:0000256" key="14">
    <source>
        <dbReference type="SAM" id="SignalP"/>
    </source>
</evidence>
<comment type="subcellular location">
    <subcellularLocation>
        <location evidence="2">Periplasm</location>
    </subcellularLocation>
</comment>
<accession>A0ABN8W0J9</accession>
<gene>
    <name evidence="16" type="primary">htrA</name>
    <name evidence="16" type="ORF">NSPWAT_1090</name>
</gene>
<evidence type="ECO:0000256" key="3">
    <source>
        <dbReference type="ARBA" id="ARBA00010541"/>
    </source>
</evidence>
<dbReference type="EC" id="3.4.21.107" evidence="4"/>
<dbReference type="Gene3D" id="2.30.42.10">
    <property type="match status" value="2"/>
</dbReference>
<keyword evidence="9" id="KW-0574">Periplasm</keyword>
<evidence type="ECO:0000256" key="4">
    <source>
        <dbReference type="ARBA" id="ARBA00013035"/>
    </source>
</evidence>
<evidence type="ECO:0000256" key="13">
    <source>
        <dbReference type="ARBA" id="ARBA00032850"/>
    </source>
</evidence>
<keyword evidence="6" id="KW-0645">Protease</keyword>
<dbReference type="InterPro" id="IPR036034">
    <property type="entry name" value="PDZ_sf"/>
</dbReference>
<evidence type="ECO:0000256" key="11">
    <source>
        <dbReference type="ARBA" id="ARBA00022825"/>
    </source>
</evidence>
<evidence type="ECO:0000256" key="9">
    <source>
        <dbReference type="ARBA" id="ARBA00022764"/>
    </source>
</evidence>
<evidence type="ECO:0000313" key="16">
    <source>
        <dbReference type="EMBL" id="CAI2717949.1"/>
    </source>
</evidence>
<protein>
    <recommendedName>
        <fullName evidence="5">Probable periplasmic serine endoprotease DegP-like</fullName>
        <ecNumber evidence="4">3.4.21.107</ecNumber>
    </recommendedName>
    <alternativeName>
        <fullName evidence="13">Protease Do</fullName>
    </alternativeName>
</protein>
<dbReference type="InterPro" id="IPR009003">
    <property type="entry name" value="Peptidase_S1_PA"/>
</dbReference>
<dbReference type="Pfam" id="PF13180">
    <property type="entry name" value="PDZ_2"/>
    <property type="match status" value="2"/>
</dbReference>
<proteinExistence type="inferred from homology"/>
<evidence type="ECO:0000313" key="17">
    <source>
        <dbReference type="Proteomes" id="UP001157733"/>
    </source>
</evidence>
<reference evidence="16 17" key="1">
    <citation type="submission" date="2022-09" db="EMBL/GenBank/DDBJ databases">
        <authorList>
            <person name="Kop L."/>
        </authorList>
    </citation>
    <scope>NUCLEOTIDE SEQUENCE [LARGE SCALE GENOMIC DNA]</scope>
    <source>
        <strain evidence="16 17">347</strain>
    </source>
</reference>
<dbReference type="InterPro" id="IPR011782">
    <property type="entry name" value="Pept_S1C_Do"/>
</dbReference>
<keyword evidence="17" id="KW-1185">Reference proteome</keyword>
<sequence>MLNQLKKISAISFMVALWTFPMTVSGPIAETGLVAPAHALSSQSMPLGSNIFVEIAKEKNPAVVNISIRGKAQVSARPPERRFRGDQGEPFQDFYDRFFGQQEPRPRRGMGSGFIISPEGLILTNFHVVQGADEILVNIDEGGASEKEYEATLVGSDPKTDIAVIKLVVEGKGKKKFPHLDFGDSDKLEVGEWVMAIGNPFGLSHTVTVGVVSAKDRAIGSGPYDEFIQTDASINPGNSGGPLLNIKGQVIGMNTAIISGSTGGNVGIGFAIPINMVKAILPDLKEKGTVTRGWLGVMIQKITPELMESFNLKSSEGALVGDVIPGGPADQAGIKRGDVIVEFGKEEVKTMESLPKIVAVTPPGEAVNVKVIRDGKAKDISVTIAVLKEEETKMAALDPLGIQTQDITPDLMKSMELESTNGVLVSDVTPGESGGEAGLRRGDIITEVNRKPVNNVQDYQASLRGLKSGDTALMLVKRGGTTIYIAVKLN</sequence>
<dbReference type="InterPro" id="IPR001478">
    <property type="entry name" value="PDZ"/>
</dbReference>
<dbReference type="GO" id="GO:0016787">
    <property type="term" value="F:hydrolase activity"/>
    <property type="evidence" value="ECO:0007669"/>
    <property type="project" value="UniProtKB-KW"/>
</dbReference>